<sequence>MTLRLVSIAISESFGRGIHANGSYGPASEVWKFLSAVNFDFGLSGVASAMIFSTTGAPFGTGKEDSDRLRAEKAPPVKL</sequence>
<evidence type="ECO:0000313" key="3">
    <source>
        <dbReference type="Proteomes" id="UP000217790"/>
    </source>
</evidence>
<feature type="compositionally biased region" description="Basic and acidic residues" evidence="1">
    <location>
        <begin position="62"/>
        <end position="79"/>
    </location>
</feature>
<dbReference type="EMBL" id="KZ293649">
    <property type="protein sequence ID" value="PBK97638.1"/>
    <property type="molecule type" value="Genomic_DNA"/>
</dbReference>
<keyword evidence="3" id="KW-1185">Reference proteome</keyword>
<protein>
    <submittedName>
        <fullName evidence="2">Uncharacterized protein</fullName>
    </submittedName>
</protein>
<accession>A0A2H3E3C3</accession>
<evidence type="ECO:0000313" key="2">
    <source>
        <dbReference type="EMBL" id="PBK97638.1"/>
    </source>
</evidence>
<organism evidence="2 3">
    <name type="scientific">Armillaria gallica</name>
    <name type="common">Bulbous honey fungus</name>
    <name type="synonym">Armillaria bulbosa</name>
    <dbReference type="NCBI Taxonomy" id="47427"/>
    <lineage>
        <taxon>Eukaryota</taxon>
        <taxon>Fungi</taxon>
        <taxon>Dikarya</taxon>
        <taxon>Basidiomycota</taxon>
        <taxon>Agaricomycotina</taxon>
        <taxon>Agaricomycetes</taxon>
        <taxon>Agaricomycetidae</taxon>
        <taxon>Agaricales</taxon>
        <taxon>Marasmiineae</taxon>
        <taxon>Physalacriaceae</taxon>
        <taxon>Armillaria</taxon>
    </lineage>
</organism>
<name>A0A2H3E3C3_ARMGA</name>
<proteinExistence type="predicted"/>
<dbReference type="InParanoid" id="A0A2H3E3C3"/>
<dbReference type="AlphaFoldDB" id="A0A2H3E3C3"/>
<feature type="region of interest" description="Disordered" evidence="1">
    <location>
        <begin position="57"/>
        <end position="79"/>
    </location>
</feature>
<evidence type="ECO:0000256" key="1">
    <source>
        <dbReference type="SAM" id="MobiDB-lite"/>
    </source>
</evidence>
<dbReference type="Proteomes" id="UP000217790">
    <property type="component" value="Unassembled WGS sequence"/>
</dbReference>
<reference evidence="3" key="1">
    <citation type="journal article" date="2017" name="Nat. Ecol. Evol.">
        <title>Genome expansion and lineage-specific genetic innovations in the forest pathogenic fungi Armillaria.</title>
        <authorList>
            <person name="Sipos G."/>
            <person name="Prasanna A.N."/>
            <person name="Walter M.C."/>
            <person name="O'Connor E."/>
            <person name="Balint B."/>
            <person name="Krizsan K."/>
            <person name="Kiss B."/>
            <person name="Hess J."/>
            <person name="Varga T."/>
            <person name="Slot J."/>
            <person name="Riley R."/>
            <person name="Boka B."/>
            <person name="Rigling D."/>
            <person name="Barry K."/>
            <person name="Lee J."/>
            <person name="Mihaltcheva S."/>
            <person name="LaButti K."/>
            <person name="Lipzen A."/>
            <person name="Waldron R."/>
            <person name="Moloney N.M."/>
            <person name="Sperisen C."/>
            <person name="Kredics L."/>
            <person name="Vagvoelgyi C."/>
            <person name="Patrignani A."/>
            <person name="Fitzpatrick D."/>
            <person name="Nagy I."/>
            <person name="Doyle S."/>
            <person name="Anderson J.B."/>
            <person name="Grigoriev I.V."/>
            <person name="Gueldener U."/>
            <person name="Muensterkoetter M."/>
            <person name="Nagy L.G."/>
        </authorList>
    </citation>
    <scope>NUCLEOTIDE SEQUENCE [LARGE SCALE GENOMIC DNA]</scope>
    <source>
        <strain evidence="3">Ar21-2</strain>
    </source>
</reference>
<gene>
    <name evidence="2" type="ORF">ARMGADRAFT_1076107</name>
</gene>